<proteinExistence type="inferred from homology"/>
<evidence type="ECO:0000313" key="8">
    <source>
        <dbReference type="EMBL" id="MDC7674987.1"/>
    </source>
</evidence>
<dbReference type="Gene3D" id="3.40.50.150">
    <property type="entry name" value="Vaccinia Virus protein VP39"/>
    <property type="match status" value="1"/>
</dbReference>
<keyword evidence="9" id="KW-1185">Reference proteome</keyword>
<evidence type="ECO:0000256" key="4">
    <source>
        <dbReference type="ARBA" id="ARBA00022691"/>
    </source>
</evidence>
<evidence type="ECO:0000256" key="3">
    <source>
        <dbReference type="ARBA" id="ARBA00022679"/>
    </source>
</evidence>
<keyword evidence="5" id="KW-0411">Iron-sulfur</keyword>
<evidence type="ECO:0000256" key="6">
    <source>
        <dbReference type="PROSITE-ProRule" id="PRU01024"/>
    </source>
</evidence>
<dbReference type="GO" id="GO:0032259">
    <property type="term" value="P:methylation"/>
    <property type="evidence" value="ECO:0007669"/>
    <property type="project" value="UniProtKB-KW"/>
</dbReference>
<dbReference type="PANTHER" id="PTHR11061">
    <property type="entry name" value="RNA M5U METHYLTRANSFERASE"/>
    <property type="match status" value="1"/>
</dbReference>
<feature type="active site" evidence="7">
    <location>
        <position position="375"/>
    </location>
</feature>
<keyword evidence="2 6" id="KW-0489">Methyltransferase</keyword>
<dbReference type="RefSeq" id="WP_272743292.1">
    <property type="nucleotide sequence ID" value="NZ_JAQQKV010000001.1"/>
</dbReference>
<keyword evidence="1" id="KW-0004">4Fe-4S</keyword>
<evidence type="ECO:0000256" key="5">
    <source>
        <dbReference type="ARBA" id="ARBA00023014"/>
    </source>
</evidence>
<protein>
    <submittedName>
        <fullName evidence="8">Class I SAM-dependent RNA methyltransferase</fullName>
    </submittedName>
</protein>
<comment type="similarity">
    <text evidence="6">Belongs to the class I-like SAM-binding methyltransferase superfamily. RNA M5U methyltransferase family.</text>
</comment>
<evidence type="ECO:0000256" key="1">
    <source>
        <dbReference type="ARBA" id="ARBA00022485"/>
    </source>
</evidence>
<keyword evidence="3 6" id="KW-0808">Transferase</keyword>
<name>A0ABT5HFG2_9CAUL</name>
<reference evidence="8 9" key="1">
    <citation type="submission" date="2023-01" db="EMBL/GenBank/DDBJ databases">
        <title>Novel species of the genus Asticcacaulis isolated from rivers.</title>
        <authorList>
            <person name="Lu H."/>
        </authorList>
    </citation>
    <scope>NUCLEOTIDE SEQUENCE [LARGE SCALE GENOMIC DNA]</scope>
    <source>
        <strain evidence="8 9">LKC15W</strain>
    </source>
</reference>
<organism evidence="8 9">
    <name type="scientific">Asticcacaulis machinosus</name>
    <dbReference type="NCBI Taxonomy" id="2984211"/>
    <lineage>
        <taxon>Bacteria</taxon>
        <taxon>Pseudomonadati</taxon>
        <taxon>Pseudomonadota</taxon>
        <taxon>Alphaproteobacteria</taxon>
        <taxon>Caulobacterales</taxon>
        <taxon>Caulobacteraceae</taxon>
        <taxon>Asticcacaulis</taxon>
    </lineage>
</organism>
<feature type="binding site" evidence="6">
    <location>
        <position position="349"/>
    </location>
    <ligand>
        <name>S-adenosyl-L-methionine</name>
        <dbReference type="ChEBI" id="CHEBI:59789"/>
    </ligand>
</feature>
<keyword evidence="1" id="KW-0408">Iron</keyword>
<feature type="active site" description="Nucleophile" evidence="6">
    <location>
        <position position="375"/>
    </location>
</feature>
<sequence>MAQHTLSIAHIGFQGDGITADGVFVPLTLPGEEVRADIHKDRADLIEVLTPSPDRVAPPCRHFSRCGGCALQHWDMAAYSAWKHDLVASMLTKAGLETQVEPILTTPAHTRRRVGLHAKRINGPKGTFRVELGFKMRKSWDQVRIEECPVADPRIVAALPHLTELAQALFEHPKSAPILNVTVSETGLDIDIRGVERSKSGGLSADGRMQIAMTASAADFARVTLSDEIQYMARSPQVRFGRAMVDLPFGPFLQASPKSEADMVRLVTQAVAGAKKVADLFCGSGTFTFPLAEQAVVYAADGAAGAVGALKSAMGRVNGLKTITAEVRDLYRRPMLAVEMNGFDAIVFDPPRAGAEEQAREIALSSVKRVVAVSCNPQTFIRDVRILRDAGFTLDSVTPIDQFLWSGHVEVIGVLSR</sequence>
<dbReference type="InterPro" id="IPR030390">
    <property type="entry name" value="MeTrfase_TrmA_AS"/>
</dbReference>
<dbReference type="Proteomes" id="UP001218579">
    <property type="component" value="Unassembled WGS sequence"/>
</dbReference>
<evidence type="ECO:0000256" key="2">
    <source>
        <dbReference type="ARBA" id="ARBA00022603"/>
    </source>
</evidence>
<accession>A0ABT5HFG2</accession>
<dbReference type="PANTHER" id="PTHR11061:SF49">
    <property type="entry name" value="23S RRNA (URACIL(1939)-C(5))-METHYLTRANSFERASE RLMD"/>
    <property type="match status" value="1"/>
</dbReference>
<evidence type="ECO:0000256" key="7">
    <source>
        <dbReference type="PROSITE-ProRule" id="PRU10015"/>
    </source>
</evidence>
<dbReference type="PROSITE" id="PS51687">
    <property type="entry name" value="SAM_MT_RNA_M5U"/>
    <property type="match status" value="1"/>
</dbReference>
<comment type="caution">
    <text evidence="8">The sequence shown here is derived from an EMBL/GenBank/DDBJ whole genome shotgun (WGS) entry which is preliminary data.</text>
</comment>
<dbReference type="InterPro" id="IPR010280">
    <property type="entry name" value="U5_MeTrfase_fam"/>
</dbReference>
<dbReference type="InterPro" id="IPR012340">
    <property type="entry name" value="NA-bd_OB-fold"/>
</dbReference>
<keyword evidence="4 6" id="KW-0949">S-adenosyl-L-methionine</keyword>
<dbReference type="EMBL" id="JAQQKV010000001">
    <property type="protein sequence ID" value="MDC7674987.1"/>
    <property type="molecule type" value="Genomic_DNA"/>
</dbReference>
<feature type="binding site" evidence="6">
    <location>
        <position position="301"/>
    </location>
    <ligand>
        <name>S-adenosyl-L-methionine</name>
        <dbReference type="ChEBI" id="CHEBI:59789"/>
    </ligand>
</feature>
<feature type="binding site" evidence="6">
    <location>
        <position position="254"/>
    </location>
    <ligand>
        <name>S-adenosyl-L-methionine</name>
        <dbReference type="ChEBI" id="CHEBI:59789"/>
    </ligand>
</feature>
<dbReference type="InterPro" id="IPR029063">
    <property type="entry name" value="SAM-dependent_MTases_sf"/>
</dbReference>
<dbReference type="SUPFAM" id="SSF53335">
    <property type="entry name" value="S-adenosyl-L-methionine-dependent methyltransferases"/>
    <property type="match status" value="1"/>
</dbReference>
<gene>
    <name evidence="8" type="ORF">PQU98_02515</name>
</gene>
<evidence type="ECO:0000313" key="9">
    <source>
        <dbReference type="Proteomes" id="UP001218579"/>
    </source>
</evidence>
<feature type="binding site" evidence="6">
    <location>
        <position position="281"/>
    </location>
    <ligand>
        <name>S-adenosyl-L-methionine</name>
        <dbReference type="ChEBI" id="CHEBI:59789"/>
    </ligand>
</feature>
<dbReference type="Gene3D" id="2.40.50.140">
    <property type="entry name" value="Nucleic acid-binding proteins"/>
    <property type="match status" value="1"/>
</dbReference>
<dbReference type="GO" id="GO:0008168">
    <property type="term" value="F:methyltransferase activity"/>
    <property type="evidence" value="ECO:0007669"/>
    <property type="project" value="UniProtKB-KW"/>
</dbReference>
<dbReference type="PROSITE" id="PS01230">
    <property type="entry name" value="TRMA_1"/>
    <property type="match status" value="1"/>
</dbReference>
<dbReference type="Pfam" id="PF05958">
    <property type="entry name" value="tRNA_U5-meth_tr"/>
    <property type="match status" value="1"/>
</dbReference>
<keyword evidence="1" id="KW-0479">Metal-binding</keyword>
<dbReference type="Gene3D" id="2.40.50.1070">
    <property type="match status" value="1"/>
</dbReference>